<gene>
    <name evidence="2" type="ORF">OBRU01_08480</name>
</gene>
<comment type="caution">
    <text evidence="2">The sequence shown here is derived from an EMBL/GenBank/DDBJ whole genome shotgun (WGS) entry which is preliminary data.</text>
</comment>
<dbReference type="GO" id="GO:0045892">
    <property type="term" value="P:negative regulation of DNA-templated transcription"/>
    <property type="evidence" value="ECO:0007669"/>
    <property type="project" value="TreeGrafter"/>
</dbReference>
<evidence type="ECO:0000256" key="1">
    <source>
        <dbReference type="SAM" id="MobiDB-lite"/>
    </source>
</evidence>
<evidence type="ECO:0008006" key="4">
    <source>
        <dbReference type="Google" id="ProtNLM"/>
    </source>
</evidence>
<keyword evidence="3" id="KW-1185">Reference proteome</keyword>
<dbReference type="PANTHER" id="PTHR17604:SF7">
    <property type="entry name" value="TONDU-DOMAIN-CONTAINING GROWTH INHIBITOR, ISOFORM A"/>
    <property type="match status" value="1"/>
</dbReference>
<dbReference type="GO" id="GO:0001223">
    <property type="term" value="F:transcription coactivator binding"/>
    <property type="evidence" value="ECO:0007669"/>
    <property type="project" value="TreeGrafter"/>
</dbReference>
<organism evidence="2 3">
    <name type="scientific">Operophtera brumata</name>
    <name type="common">Winter moth</name>
    <name type="synonym">Phalaena brumata</name>
    <dbReference type="NCBI Taxonomy" id="104452"/>
    <lineage>
        <taxon>Eukaryota</taxon>
        <taxon>Metazoa</taxon>
        <taxon>Ecdysozoa</taxon>
        <taxon>Arthropoda</taxon>
        <taxon>Hexapoda</taxon>
        <taxon>Insecta</taxon>
        <taxon>Pterygota</taxon>
        <taxon>Neoptera</taxon>
        <taxon>Endopterygota</taxon>
        <taxon>Lepidoptera</taxon>
        <taxon>Glossata</taxon>
        <taxon>Ditrysia</taxon>
        <taxon>Geometroidea</taxon>
        <taxon>Geometridae</taxon>
        <taxon>Larentiinae</taxon>
        <taxon>Operophtera</taxon>
    </lineage>
</organism>
<dbReference type="Pfam" id="PF15245">
    <property type="entry name" value="VGLL4"/>
    <property type="match status" value="1"/>
</dbReference>
<feature type="compositionally biased region" description="Polar residues" evidence="1">
    <location>
        <begin position="44"/>
        <end position="55"/>
    </location>
</feature>
<accession>A0A0L7LHX9</accession>
<feature type="compositionally biased region" description="Basic and acidic residues" evidence="1">
    <location>
        <begin position="70"/>
        <end position="96"/>
    </location>
</feature>
<dbReference type="PANTHER" id="PTHR17604">
    <property type="entry name" value="TRANSCRIPTION COFACTOR VESTIGIAL-LIKE PROTEIN 4"/>
    <property type="match status" value="1"/>
</dbReference>
<dbReference type="EMBL" id="JTDY01001116">
    <property type="protein sequence ID" value="KOB74826.1"/>
    <property type="molecule type" value="Genomic_DNA"/>
</dbReference>
<dbReference type="SMART" id="SM00711">
    <property type="entry name" value="TDU"/>
    <property type="match status" value="3"/>
</dbReference>
<evidence type="ECO:0000313" key="3">
    <source>
        <dbReference type="Proteomes" id="UP000037510"/>
    </source>
</evidence>
<proteinExistence type="predicted"/>
<reference evidence="2 3" key="1">
    <citation type="journal article" date="2015" name="Genome Biol. Evol.">
        <title>The genome of winter moth (Operophtera brumata) provides a genomic perspective on sexual dimorphism and phenology.</title>
        <authorList>
            <person name="Derks M.F."/>
            <person name="Smit S."/>
            <person name="Salis L."/>
            <person name="Schijlen E."/>
            <person name="Bossers A."/>
            <person name="Mateman C."/>
            <person name="Pijl A.S."/>
            <person name="de Ridder D."/>
            <person name="Groenen M.A."/>
            <person name="Visser M.E."/>
            <person name="Megens H.J."/>
        </authorList>
    </citation>
    <scope>NUCLEOTIDE SEQUENCE [LARGE SCALE GENOMIC DNA]</scope>
    <source>
        <strain evidence="2">WM2013NL</strain>
        <tissue evidence="2">Head and thorax</tissue>
    </source>
</reference>
<dbReference type="STRING" id="104452.A0A0L7LHX9"/>
<dbReference type="InterPro" id="IPR006627">
    <property type="entry name" value="TDU_repeat"/>
</dbReference>
<sequence>MEIPHYLFLLARNSLENLHQLSMEPPQSPKFNLPLWQPWIASPQKETPSTASSGESEGDRTLSPEAPRNPSKELTGKWRRERRSTRLPDYRPRENGKMALRSQSFNERRSVSVARAQPHSDGDLSDETEDGPINMIGVTGKRSVSMCDPVIDEHFRRSLGDDYMSLFKKNSEAPPTKPSTEDRASSPIHFNEHKPTKIIAMDVDDASVSVDDHFAKALGDTTWKQIQSSRLKTDNSSSTKHVDDHFSKALGDTWKKIQTSKIESSQQKETKIISRSGVVI</sequence>
<feature type="region of interest" description="Disordered" evidence="1">
    <location>
        <begin position="24"/>
        <end position="132"/>
    </location>
</feature>
<protein>
    <recommendedName>
        <fullName evidence="4">Transcription cofactor vestigial-like protein 4</fullName>
    </recommendedName>
</protein>
<dbReference type="InterPro" id="IPR028184">
    <property type="entry name" value="VGLL4"/>
</dbReference>
<name>A0A0L7LHX9_OPEBR</name>
<dbReference type="Proteomes" id="UP000037510">
    <property type="component" value="Unassembled WGS sequence"/>
</dbReference>
<evidence type="ECO:0000313" key="2">
    <source>
        <dbReference type="EMBL" id="KOB74826.1"/>
    </source>
</evidence>
<dbReference type="AlphaFoldDB" id="A0A0L7LHX9"/>